<dbReference type="OrthoDB" id="6697831at2"/>
<dbReference type="Proteomes" id="UP000189353">
    <property type="component" value="Unassembled WGS sequence"/>
</dbReference>
<evidence type="ECO:0000259" key="2">
    <source>
        <dbReference type="Pfam" id="PF11738"/>
    </source>
</evidence>
<feature type="coiled-coil region" evidence="1">
    <location>
        <begin position="21"/>
        <end position="55"/>
    </location>
</feature>
<evidence type="ECO:0000313" key="4">
    <source>
        <dbReference type="Proteomes" id="UP000189353"/>
    </source>
</evidence>
<dbReference type="PROSITE" id="PS51257">
    <property type="entry name" value="PROKAR_LIPOPROTEIN"/>
    <property type="match status" value="1"/>
</dbReference>
<evidence type="ECO:0000313" key="3">
    <source>
        <dbReference type="EMBL" id="OOF85971.1"/>
    </source>
</evidence>
<evidence type="ECO:0000256" key="1">
    <source>
        <dbReference type="SAM" id="Coils"/>
    </source>
</evidence>
<dbReference type="InterPro" id="IPR037126">
    <property type="entry name" value="PdaC/RsiV-like_sf"/>
</dbReference>
<protein>
    <recommendedName>
        <fullName evidence="2">DUF3298 domain-containing protein</fullName>
    </recommendedName>
</protein>
<dbReference type="AlphaFoldDB" id="A0A1V3L807"/>
<feature type="domain" description="DUF3298" evidence="2">
    <location>
        <begin position="204"/>
        <end position="278"/>
    </location>
</feature>
<accession>A0A1V3L807</accession>
<name>A0A1V3L807_9PAST</name>
<proteinExistence type="predicted"/>
<organism evidence="3 4">
    <name type="scientific">Rodentibacter ratti</name>
    <dbReference type="NCBI Taxonomy" id="1906745"/>
    <lineage>
        <taxon>Bacteria</taxon>
        <taxon>Pseudomonadati</taxon>
        <taxon>Pseudomonadota</taxon>
        <taxon>Gammaproteobacteria</taxon>
        <taxon>Pasteurellales</taxon>
        <taxon>Pasteurellaceae</taxon>
        <taxon>Rodentibacter</taxon>
    </lineage>
</organism>
<dbReference type="Pfam" id="PF11738">
    <property type="entry name" value="DUF3298"/>
    <property type="match status" value="1"/>
</dbReference>
<dbReference type="EMBL" id="MLAI01000016">
    <property type="protein sequence ID" value="OOF85971.1"/>
    <property type="molecule type" value="Genomic_DNA"/>
</dbReference>
<dbReference type="Gene3D" id="3.90.640.20">
    <property type="entry name" value="Heat-shock cognate protein, ATPase"/>
    <property type="match status" value="1"/>
</dbReference>
<dbReference type="RefSeq" id="WP_077552968.1">
    <property type="nucleotide sequence ID" value="NZ_MLAI01000016.1"/>
</dbReference>
<dbReference type="InterPro" id="IPR021729">
    <property type="entry name" value="DUF3298"/>
</dbReference>
<gene>
    <name evidence="3" type="ORF">BKG88_06110</name>
</gene>
<reference evidence="3 4" key="1">
    <citation type="submission" date="2016-10" db="EMBL/GenBank/DDBJ databases">
        <title>Rodentibacter gen. nov. and new species.</title>
        <authorList>
            <person name="Christensen H."/>
        </authorList>
    </citation>
    <scope>NUCLEOTIDE SEQUENCE [LARGE SCALE GENOMIC DNA]</scope>
    <source>
        <strain evidence="3 4">Ppn158</strain>
    </source>
</reference>
<keyword evidence="1" id="KW-0175">Coiled coil</keyword>
<dbReference type="Gene3D" id="3.30.565.40">
    <property type="entry name" value="Fervidobacterium nodosum Rt17-B1 like"/>
    <property type="match status" value="1"/>
</dbReference>
<sequence>MKKTLISVVILTALFTTGCQDKDAQAKIEQLNQTVTQLTAENMQLKADLTAEKERASKIIPAIFAEEDVVFKKSETIKFPKPKAGEDYWPEEGKIEYSISTLKTNIDWLNNLLWEELTRDGNSVPTREQLIQYYQKGFDETHRAMLEEPSLAFETNSWVNFIGQKEKLATFSIGTYDFTGGAHGMGETRYLTVDLTSHKILKLNDLFDEKDLPKVKELLWDNYTQQGTVKKDEDTFTPKTDFNVSDNIYLDSEGVHFIYSAYAIAPYAAGEPDLTLNWWQLKDLLKPEFKQRNYVKFDEDVK</sequence>
<comment type="caution">
    <text evidence="3">The sequence shown here is derived from an EMBL/GenBank/DDBJ whole genome shotgun (WGS) entry which is preliminary data.</text>
</comment>